<dbReference type="AlphaFoldDB" id="A0A444FRN4"/>
<proteinExistence type="predicted"/>
<comment type="caution">
    <text evidence="2">The sequence shown here is derived from an EMBL/GenBank/DDBJ whole genome shotgun (WGS) entry which is preliminary data.</text>
</comment>
<reference evidence="2 3" key="1">
    <citation type="journal article" date="2014" name="Agronomy (Basel)">
        <title>A Draft Genome Sequence for Ensete ventricosum, the Drought-Tolerant Tree Against Hunger.</title>
        <authorList>
            <person name="Harrison J."/>
            <person name="Moore K.A."/>
            <person name="Paszkiewicz K."/>
            <person name="Jones T."/>
            <person name="Grant M."/>
            <person name="Ambacheew D."/>
            <person name="Muzemil S."/>
            <person name="Studholme D.J."/>
        </authorList>
    </citation>
    <scope>NUCLEOTIDE SEQUENCE [LARGE SCALE GENOMIC DNA]</scope>
</reference>
<organism evidence="2 3">
    <name type="scientific">Ensete ventricosum</name>
    <name type="common">Abyssinian banana</name>
    <name type="synonym">Musa ensete</name>
    <dbReference type="NCBI Taxonomy" id="4639"/>
    <lineage>
        <taxon>Eukaryota</taxon>
        <taxon>Viridiplantae</taxon>
        <taxon>Streptophyta</taxon>
        <taxon>Embryophyta</taxon>
        <taxon>Tracheophyta</taxon>
        <taxon>Spermatophyta</taxon>
        <taxon>Magnoliopsida</taxon>
        <taxon>Liliopsida</taxon>
        <taxon>Zingiberales</taxon>
        <taxon>Musaceae</taxon>
        <taxon>Ensete</taxon>
    </lineage>
</organism>
<evidence type="ECO:0000313" key="3">
    <source>
        <dbReference type="Proteomes" id="UP000287651"/>
    </source>
</evidence>
<protein>
    <submittedName>
        <fullName evidence="2">Uncharacterized protein</fullName>
    </submittedName>
</protein>
<feature type="compositionally biased region" description="Basic and acidic residues" evidence="1">
    <location>
        <begin position="1"/>
        <end position="11"/>
    </location>
</feature>
<name>A0A444FRN4_ENSVE</name>
<evidence type="ECO:0000313" key="2">
    <source>
        <dbReference type="EMBL" id="RRT71817.1"/>
    </source>
</evidence>
<accession>A0A444FRN4</accession>
<dbReference type="Proteomes" id="UP000287651">
    <property type="component" value="Unassembled WGS sequence"/>
</dbReference>
<gene>
    <name evidence="2" type="ORF">B296_00022315</name>
</gene>
<feature type="region of interest" description="Disordered" evidence="1">
    <location>
        <begin position="1"/>
        <end position="22"/>
    </location>
</feature>
<sequence length="99" mass="10538">MRNDAQKHQDDGVPSNGRSGGNGFFSVRSLSNYMRIVSSGASNVASNVRSAGASIVSSINRQDDAGRDQVPLGAFWSPGFRQKLGFLLSPSLCSLYIEA</sequence>
<evidence type="ECO:0000256" key="1">
    <source>
        <dbReference type="SAM" id="MobiDB-lite"/>
    </source>
</evidence>
<dbReference type="EMBL" id="AMZH03003600">
    <property type="protein sequence ID" value="RRT71817.1"/>
    <property type="molecule type" value="Genomic_DNA"/>
</dbReference>